<organism evidence="1 2">
    <name type="scientific">Aquitalea magnusonii</name>
    <dbReference type="NCBI Taxonomy" id="332411"/>
    <lineage>
        <taxon>Bacteria</taxon>
        <taxon>Pseudomonadati</taxon>
        <taxon>Pseudomonadota</taxon>
        <taxon>Betaproteobacteria</taxon>
        <taxon>Neisseriales</taxon>
        <taxon>Chromobacteriaceae</taxon>
        <taxon>Aquitalea</taxon>
    </lineage>
</organism>
<evidence type="ECO:0000313" key="2">
    <source>
        <dbReference type="Proteomes" id="UP000248395"/>
    </source>
</evidence>
<name>A0A318JJD9_9NEIS</name>
<dbReference type="Proteomes" id="UP000248395">
    <property type="component" value="Unassembled WGS sequence"/>
</dbReference>
<proteinExistence type="predicted"/>
<accession>A0A318JJD9</accession>
<gene>
    <name evidence="1" type="ORF">DFR38_10439</name>
</gene>
<keyword evidence="2" id="KW-1185">Reference proteome</keyword>
<protein>
    <submittedName>
        <fullName evidence="1">Uncharacterized protein</fullName>
    </submittedName>
</protein>
<evidence type="ECO:0000313" key="1">
    <source>
        <dbReference type="EMBL" id="PXX49399.1"/>
    </source>
</evidence>
<dbReference type="AlphaFoldDB" id="A0A318JJD9"/>
<reference evidence="1 2" key="1">
    <citation type="submission" date="2018-05" db="EMBL/GenBank/DDBJ databases">
        <title>Genomic Encyclopedia of Type Strains, Phase IV (KMG-IV): sequencing the most valuable type-strain genomes for metagenomic binning, comparative biology and taxonomic classification.</title>
        <authorList>
            <person name="Goeker M."/>
        </authorList>
    </citation>
    <scope>NUCLEOTIDE SEQUENCE [LARGE SCALE GENOMIC DNA]</scope>
    <source>
        <strain evidence="1 2">DSM 25134</strain>
    </source>
</reference>
<dbReference type="RefSeq" id="WP_275576101.1">
    <property type="nucleotide sequence ID" value="NZ_LNQU01000005.1"/>
</dbReference>
<dbReference type="EMBL" id="QJKC01000004">
    <property type="protein sequence ID" value="PXX49399.1"/>
    <property type="molecule type" value="Genomic_DNA"/>
</dbReference>
<sequence>MKLSEEGRLATKHFFLGIGWGFAWLAALVLAEAISNGLKWGHL</sequence>
<comment type="caution">
    <text evidence="1">The sequence shown here is derived from an EMBL/GenBank/DDBJ whole genome shotgun (WGS) entry which is preliminary data.</text>
</comment>